<feature type="non-terminal residue" evidence="9">
    <location>
        <position position="1"/>
    </location>
</feature>
<dbReference type="GeneID" id="20231195"/>
<dbReference type="Pfam" id="PF13912">
    <property type="entry name" value="zf-C2H2_6"/>
    <property type="match status" value="1"/>
</dbReference>
<keyword evidence="3" id="KW-0677">Repeat</keyword>
<dbReference type="OMA" id="HEPNPQC"/>
<evidence type="ECO:0000313" key="9">
    <source>
        <dbReference type="EMBL" id="ESO96809.1"/>
    </source>
</evidence>
<feature type="domain" description="C2H2-type" evidence="8">
    <location>
        <begin position="203"/>
        <end position="229"/>
    </location>
</feature>
<evidence type="ECO:0000256" key="3">
    <source>
        <dbReference type="ARBA" id="ARBA00022737"/>
    </source>
</evidence>
<name>V4C5D8_LOTGI</name>
<dbReference type="GO" id="GO:0000977">
    <property type="term" value="F:RNA polymerase II transcription regulatory region sequence-specific DNA binding"/>
    <property type="evidence" value="ECO:0007669"/>
    <property type="project" value="TreeGrafter"/>
</dbReference>
<dbReference type="FunFam" id="3.30.160.60:FF:000100">
    <property type="entry name" value="Zinc finger 45-like"/>
    <property type="match status" value="1"/>
</dbReference>
<dbReference type="EMBL" id="KB201362">
    <property type="protein sequence ID" value="ESO96809.1"/>
    <property type="molecule type" value="Genomic_DNA"/>
</dbReference>
<dbReference type="PROSITE" id="PS00028">
    <property type="entry name" value="ZINC_FINGER_C2H2_1"/>
    <property type="match status" value="5"/>
</dbReference>
<feature type="domain" description="C2H2-type" evidence="8">
    <location>
        <begin position="92"/>
        <end position="119"/>
    </location>
</feature>
<feature type="domain" description="C2H2-type" evidence="8">
    <location>
        <begin position="175"/>
        <end position="202"/>
    </location>
</feature>
<dbReference type="InterPro" id="IPR036236">
    <property type="entry name" value="Znf_C2H2_sf"/>
</dbReference>
<evidence type="ECO:0000256" key="6">
    <source>
        <dbReference type="ARBA" id="ARBA00023242"/>
    </source>
</evidence>
<dbReference type="SUPFAM" id="SSF57667">
    <property type="entry name" value="beta-beta-alpha zinc fingers"/>
    <property type="match status" value="5"/>
</dbReference>
<dbReference type="KEGG" id="lgi:LOTGIDRAFT_115282"/>
<evidence type="ECO:0000256" key="2">
    <source>
        <dbReference type="ARBA" id="ARBA00022723"/>
    </source>
</evidence>
<evidence type="ECO:0000256" key="5">
    <source>
        <dbReference type="ARBA" id="ARBA00022833"/>
    </source>
</evidence>
<feature type="domain" description="C2H2-type" evidence="8">
    <location>
        <begin position="65"/>
        <end position="91"/>
    </location>
</feature>
<keyword evidence="4 7" id="KW-0863">Zinc-finger</keyword>
<dbReference type="Pfam" id="PF00096">
    <property type="entry name" value="zf-C2H2"/>
    <property type="match status" value="5"/>
</dbReference>
<evidence type="ECO:0000313" key="10">
    <source>
        <dbReference type="Proteomes" id="UP000030746"/>
    </source>
</evidence>
<dbReference type="OrthoDB" id="9978265at2759"/>
<evidence type="ECO:0000256" key="4">
    <source>
        <dbReference type="ARBA" id="ARBA00022771"/>
    </source>
</evidence>
<dbReference type="InterPro" id="IPR013087">
    <property type="entry name" value="Znf_C2H2_type"/>
</dbReference>
<dbReference type="RefSeq" id="XP_009052310.1">
    <property type="nucleotide sequence ID" value="XM_009054062.1"/>
</dbReference>
<feature type="domain" description="C2H2-type" evidence="8">
    <location>
        <begin position="147"/>
        <end position="174"/>
    </location>
</feature>
<dbReference type="GO" id="GO:0008270">
    <property type="term" value="F:zinc ion binding"/>
    <property type="evidence" value="ECO:0007669"/>
    <property type="project" value="UniProtKB-KW"/>
</dbReference>
<dbReference type="PANTHER" id="PTHR24381">
    <property type="entry name" value="ZINC FINGER PROTEIN"/>
    <property type="match status" value="1"/>
</dbReference>
<dbReference type="FunFam" id="3.30.160.60:FF:000446">
    <property type="entry name" value="Zinc finger protein"/>
    <property type="match status" value="1"/>
</dbReference>
<organism evidence="9 10">
    <name type="scientific">Lottia gigantea</name>
    <name type="common">Giant owl limpet</name>
    <dbReference type="NCBI Taxonomy" id="225164"/>
    <lineage>
        <taxon>Eukaryota</taxon>
        <taxon>Metazoa</taxon>
        <taxon>Spiralia</taxon>
        <taxon>Lophotrochozoa</taxon>
        <taxon>Mollusca</taxon>
        <taxon>Gastropoda</taxon>
        <taxon>Patellogastropoda</taxon>
        <taxon>Lottioidea</taxon>
        <taxon>Lottiidae</taxon>
        <taxon>Lottia</taxon>
    </lineage>
</organism>
<keyword evidence="10" id="KW-1185">Reference proteome</keyword>
<proteinExistence type="predicted"/>
<dbReference type="AlphaFoldDB" id="V4C5D8"/>
<dbReference type="Proteomes" id="UP000030746">
    <property type="component" value="Unassembled WGS sequence"/>
</dbReference>
<dbReference type="STRING" id="225164.V4C5D8"/>
<dbReference type="PROSITE" id="PS50157">
    <property type="entry name" value="ZINC_FINGER_C2H2_2"/>
    <property type="match status" value="7"/>
</dbReference>
<keyword evidence="2" id="KW-0479">Metal-binding</keyword>
<keyword evidence="5" id="KW-0862">Zinc</keyword>
<comment type="subcellular location">
    <subcellularLocation>
        <location evidence="1">Nucleus</location>
    </subcellularLocation>
</comment>
<dbReference type="Gene3D" id="3.30.160.60">
    <property type="entry name" value="Classic Zinc Finger"/>
    <property type="match status" value="5"/>
</dbReference>
<evidence type="ECO:0000259" key="8">
    <source>
        <dbReference type="PROSITE" id="PS50157"/>
    </source>
</evidence>
<protein>
    <recommendedName>
        <fullName evidence="8">C2H2-type domain-containing protein</fullName>
    </recommendedName>
</protein>
<dbReference type="CTD" id="20231195"/>
<keyword evidence="6" id="KW-0539">Nucleus</keyword>
<sequence length="229" mass="26860">CPLCEKSFSFKTNVQRHIKERHFPTKFKCRYCAKKFSRPGNLNDHMIQCHRTFIGSKRLSAVDLYVCECGKSFRTSSGFADHKRTHEGNFRYFCPICTKGYNNKQQFIGHMNKHSNNKPFTCDWCGKSFTLKHNLSENFIQTQIETFECDVCGKIMTTVQGMKNHKRQHDGHFRYRCTICNKGMNHRHHYEGHMHTHQNSKPHKCDLCGKSFAFSTALKRHRARCALKS</sequence>
<dbReference type="PANTHER" id="PTHR24381:SF393">
    <property type="entry name" value="CHROMATIN-LINKED ADAPTOR FOR MSL PROTEINS, ISOFORM B"/>
    <property type="match status" value="1"/>
</dbReference>
<dbReference type="Pfam" id="PF13894">
    <property type="entry name" value="zf-C2H2_4"/>
    <property type="match status" value="1"/>
</dbReference>
<dbReference type="GO" id="GO:0005634">
    <property type="term" value="C:nucleus"/>
    <property type="evidence" value="ECO:0007669"/>
    <property type="project" value="UniProtKB-SubCell"/>
</dbReference>
<evidence type="ECO:0000256" key="7">
    <source>
        <dbReference type="PROSITE-ProRule" id="PRU00042"/>
    </source>
</evidence>
<evidence type="ECO:0000256" key="1">
    <source>
        <dbReference type="ARBA" id="ARBA00004123"/>
    </source>
</evidence>
<gene>
    <name evidence="9" type="ORF">LOTGIDRAFT_115282</name>
</gene>
<dbReference type="GO" id="GO:0000981">
    <property type="term" value="F:DNA-binding transcription factor activity, RNA polymerase II-specific"/>
    <property type="evidence" value="ECO:0007669"/>
    <property type="project" value="TreeGrafter"/>
</dbReference>
<dbReference type="SMART" id="SM00355">
    <property type="entry name" value="ZnF_C2H2"/>
    <property type="match status" value="7"/>
</dbReference>
<feature type="domain" description="C2H2-type" evidence="8">
    <location>
        <begin position="27"/>
        <end position="50"/>
    </location>
</feature>
<reference evidence="9 10" key="1">
    <citation type="journal article" date="2013" name="Nature">
        <title>Insights into bilaterian evolution from three spiralian genomes.</title>
        <authorList>
            <person name="Simakov O."/>
            <person name="Marletaz F."/>
            <person name="Cho S.J."/>
            <person name="Edsinger-Gonzales E."/>
            <person name="Havlak P."/>
            <person name="Hellsten U."/>
            <person name="Kuo D.H."/>
            <person name="Larsson T."/>
            <person name="Lv J."/>
            <person name="Arendt D."/>
            <person name="Savage R."/>
            <person name="Osoegawa K."/>
            <person name="de Jong P."/>
            <person name="Grimwood J."/>
            <person name="Chapman J.A."/>
            <person name="Shapiro H."/>
            <person name="Aerts A."/>
            <person name="Otillar R.P."/>
            <person name="Terry A.Y."/>
            <person name="Boore J.L."/>
            <person name="Grigoriev I.V."/>
            <person name="Lindberg D.R."/>
            <person name="Seaver E.C."/>
            <person name="Weisblat D.A."/>
            <person name="Putnam N.H."/>
            <person name="Rokhsar D.S."/>
        </authorList>
    </citation>
    <scope>NUCLEOTIDE SEQUENCE [LARGE SCALE GENOMIC DNA]</scope>
</reference>
<feature type="domain" description="C2H2-type" evidence="8">
    <location>
        <begin position="1"/>
        <end position="27"/>
    </location>
</feature>
<dbReference type="HOGENOM" id="CLU_002678_2_1_1"/>
<accession>V4C5D8</accession>